<dbReference type="Pfam" id="PF00639">
    <property type="entry name" value="Rotamase"/>
    <property type="match status" value="1"/>
</dbReference>
<evidence type="ECO:0000256" key="2">
    <source>
        <dbReference type="ARBA" id="ARBA00022764"/>
    </source>
</evidence>
<dbReference type="PANTHER" id="PTHR47637">
    <property type="entry name" value="CHAPERONE SURA"/>
    <property type="match status" value="1"/>
</dbReference>
<dbReference type="AlphaFoldDB" id="A0AAE9L4P7"/>
<dbReference type="RefSeq" id="WP_250249850.1">
    <property type="nucleotide sequence ID" value="NZ_CP097751.1"/>
</dbReference>
<protein>
    <submittedName>
        <fullName evidence="8">Peptidylprolyl isomerase</fullName>
        <ecNumber evidence="8">5.2.1.8</ecNumber>
    </submittedName>
</protein>
<keyword evidence="2" id="KW-0574">Periplasm</keyword>
<evidence type="ECO:0000313" key="9">
    <source>
        <dbReference type="Proteomes" id="UP001056323"/>
    </source>
</evidence>
<dbReference type="InterPro" id="IPR046357">
    <property type="entry name" value="PPIase_dom_sf"/>
</dbReference>
<dbReference type="Pfam" id="PF09312">
    <property type="entry name" value="SurA_N"/>
    <property type="match status" value="1"/>
</dbReference>
<feature type="domain" description="PpiC" evidence="7">
    <location>
        <begin position="170"/>
        <end position="273"/>
    </location>
</feature>
<gene>
    <name evidence="8" type="ORF">M9394_02245</name>
</gene>
<keyword evidence="1" id="KW-0732">Signal</keyword>
<proteinExistence type="predicted"/>
<dbReference type="GO" id="GO:0003755">
    <property type="term" value="F:peptidyl-prolyl cis-trans isomerase activity"/>
    <property type="evidence" value="ECO:0007669"/>
    <property type="project" value="UniProtKB-KW"/>
</dbReference>
<sequence length="425" mass="50583">MKFWKILILIFTLKTNIVLGAFKTVNKIVALVNHNIILDSDIRNNIYMIRDNISNGNDNILQDISYYQKILDQLIIDNLIFQISDQQKINIDHNQLNQMINCILNLYDMTFDQFRSYLYDIGLNYEKFYFQQYQNMLKKQICDHVMRNRTHILTNEINKIAKKSNIIDINKQFKLKHVIFSLPIQPTQCQIDRIEYFARLLIKKKEFNKDIKELIRTYSNKNIIQIIKVHETEWISWKDIPIIFDKYLQTIKKGDVIGPITSCDGIHILEVQDIRYKQIMLPVTKVTAKIFGIKNSCENVSIVEQLLQTKEHMEKSNTAFGMMMKEKSKDICFSHYEENTICKDLDDFEPSIRKVLSSLKSNEISIPVYTSYGWRLIQLIDISILEYNEIMYERAYLYLLNNKFDEIMKNWIQELRSESYIKIIN</sequence>
<dbReference type="SUPFAM" id="SSF109998">
    <property type="entry name" value="Triger factor/SurA peptide-binding domain-like"/>
    <property type="match status" value="1"/>
</dbReference>
<feature type="domain" description="PpiC" evidence="7">
    <location>
        <begin position="271"/>
        <end position="381"/>
    </location>
</feature>
<dbReference type="PANTHER" id="PTHR47637:SF1">
    <property type="entry name" value="CHAPERONE SURA"/>
    <property type="match status" value="1"/>
</dbReference>
<reference evidence="8" key="1">
    <citation type="submission" date="2022-05" db="EMBL/GenBank/DDBJ databases">
        <title>Impact of host demography and evolutionary history on endosymbiont molecular evolution: a test in carpenter ants (Genus Camponotus) and their Blochmannia endosymbionts.</title>
        <authorList>
            <person name="Manthey J.D."/>
            <person name="Giron J.C."/>
            <person name="Hruska J.P."/>
        </authorList>
    </citation>
    <scope>NUCLEOTIDE SEQUENCE</scope>
    <source>
        <strain evidence="8">C-049</strain>
    </source>
</reference>
<evidence type="ECO:0000256" key="4">
    <source>
        <dbReference type="ARBA" id="ARBA00023186"/>
    </source>
</evidence>
<dbReference type="Proteomes" id="UP001056323">
    <property type="component" value="Chromosome"/>
</dbReference>
<evidence type="ECO:0000259" key="7">
    <source>
        <dbReference type="PROSITE" id="PS50198"/>
    </source>
</evidence>
<dbReference type="Gene3D" id="3.10.50.40">
    <property type="match status" value="2"/>
</dbReference>
<organism evidence="8 9">
    <name type="scientific">Candidatus Blochmanniella camponoti</name>
    <dbReference type="NCBI Taxonomy" id="108080"/>
    <lineage>
        <taxon>Bacteria</taxon>
        <taxon>Pseudomonadati</taxon>
        <taxon>Pseudomonadota</taxon>
        <taxon>Gammaproteobacteria</taxon>
        <taxon>Enterobacterales</taxon>
        <taxon>Enterobacteriaceae</taxon>
        <taxon>ant endosymbionts</taxon>
        <taxon>Candidatus Blochmanniella</taxon>
    </lineage>
</organism>
<dbReference type="PROSITE" id="PS50198">
    <property type="entry name" value="PPIC_PPIASE_2"/>
    <property type="match status" value="2"/>
</dbReference>
<evidence type="ECO:0000256" key="5">
    <source>
        <dbReference type="ARBA" id="ARBA00023235"/>
    </source>
</evidence>
<dbReference type="Gene3D" id="1.10.4030.10">
    <property type="entry name" value="Porin chaperone SurA, peptide-binding domain"/>
    <property type="match status" value="1"/>
</dbReference>
<dbReference type="InterPro" id="IPR000297">
    <property type="entry name" value="PPIase_PpiC"/>
</dbReference>
<dbReference type="EC" id="5.2.1.8" evidence="8"/>
<keyword evidence="4" id="KW-0143">Chaperone</keyword>
<dbReference type="InterPro" id="IPR027304">
    <property type="entry name" value="Trigger_fact/SurA_dom_sf"/>
</dbReference>
<evidence type="ECO:0000313" key="8">
    <source>
        <dbReference type="EMBL" id="URJ27368.1"/>
    </source>
</evidence>
<accession>A0AAE9L4P7</accession>
<dbReference type="InterPro" id="IPR050280">
    <property type="entry name" value="OMP_Chaperone_SurA"/>
</dbReference>
<dbReference type="EMBL" id="CP097751">
    <property type="protein sequence ID" value="URJ27368.1"/>
    <property type="molecule type" value="Genomic_DNA"/>
</dbReference>
<keyword evidence="3 6" id="KW-0697">Rotamase</keyword>
<evidence type="ECO:0000256" key="3">
    <source>
        <dbReference type="ARBA" id="ARBA00023110"/>
    </source>
</evidence>
<dbReference type="SUPFAM" id="SSF54534">
    <property type="entry name" value="FKBP-like"/>
    <property type="match status" value="2"/>
</dbReference>
<name>A0AAE9L4P7_9ENTR</name>
<dbReference type="InterPro" id="IPR015391">
    <property type="entry name" value="SurA_N"/>
</dbReference>
<evidence type="ECO:0000256" key="1">
    <source>
        <dbReference type="ARBA" id="ARBA00022729"/>
    </source>
</evidence>
<dbReference type="KEGG" id="bhb:M9394_02245"/>
<keyword evidence="5 6" id="KW-0413">Isomerase</keyword>
<evidence type="ECO:0000256" key="6">
    <source>
        <dbReference type="PROSITE-ProRule" id="PRU00278"/>
    </source>
</evidence>